<feature type="region of interest" description="Disordered" evidence="4">
    <location>
        <begin position="526"/>
        <end position="548"/>
    </location>
</feature>
<evidence type="ECO:0000256" key="5">
    <source>
        <dbReference type="SAM" id="SignalP"/>
    </source>
</evidence>
<dbReference type="InterPro" id="IPR004197">
    <property type="entry name" value="Cellulase_Ig-like"/>
</dbReference>
<feature type="compositionally biased region" description="Basic and acidic residues" evidence="4">
    <location>
        <begin position="527"/>
        <end position="548"/>
    </location>
</feature>
<dbReference type="InterPro" id="IPR013783">
    <property type="entry name" value="Ig-like_fold"/>
</dbReference>
<dbReference type="Pfam" id="PF02927">
    <property type="entry name" value="CelD_N"/>
    <property type="match status" value="1"/>
</dbReference>
<evidence type="ECO:0000256" key="4">
    <source>
        <dbReference type="SAM" id="MobiDB-lite"/>
    </source>
</evidence>
<dbReference type="Gene3D" id="2.60.40.10">
    <property type="entry name" value="Immunoglobulins"/>
    <property type="match status" value="1"/>
</dbReference>
<dbReference type="Proteomes" id="UP000198346">
    <property type="component" value="Unassembled WGS sequence"/>
</dbReference>
<protein>
    <submittedName>
        <fullName evidence="8">N-terminal ig-like domain of cellulase</fullName>
    </submittedName>
</protein>
<dbReference type="InterPro" id="IPR014756">
    <property type="entry name" value="Ig_E-set"/>
</dbReference>
<dbReference type="SUPFAM" id="SSF48208">
    <property type="entry name" value="Six-hairpin glycosidases"/>
    <property type="match status" value="1"/>
</dbReference>
<keyword evidence="5" id="KW-0732">Signal</keyword>
<dbReference type="GO" id="GO:0008810">
    <property type="term" value="F:cellulase activity"/>
    <property type="evidence" value="ECO:0007669"/>
    <property type="project" value="InterPro"/>
</dbReference>
<dbReference type="Gene3D" id="1.50.10.10">
    <property type="match status" value="1"/>
</dbReference>
<dbReference type="AlphaFoldDB" id="A0A239PWJ3"/>
<dbReference type="InterPro" id="IPR001701">
    <property type="entry name" value="Glyco_hydro_9"/>
</dbReference>
<feature type="chain" id="PRO_5012241214" evidence="5">
    <location>
        <begin position="21"/>
        <end position="831"/>
    </location>
</feature>
<evidence type="ECO:0000259" key="6">
    <source>
        <dbReference type="Pfam" id="PF00759"/>
    </source>
</evidence>
<evidence type="ECO:0000256" key="3">
    <source>
        <dbReference type="ARBA" id="ARBA00023326"/>
    </source>
</evidence>
<dbReference type="GO" id="GO:0000272">
    <property type="term" value="P:polysaccharide catabolic process"/>
    <property type="evidence" value="ECO:0007669"/>
    <property type="project" value="UniProtKB-KW"/>
</dbReference>
<gene>
    <name evidence="8" type="ORF">SAMN06297382_1971</name>
</gene>
<evidence type="ECO:0000313" key="8">
    <source>
        <dbReference type="EMBL" id="SNT74067.1"/>
    </source>
</evidence>
<dbReference type="EMBL" id="FZQA01000004">
    <property type="protein sequence ID" value="SNT74067.1"/>
    <property type="molecule type" value="Genomic_DNA"/>
</dbReference>
<sequence length="831" mass="91482">MQSRIFKTAIAAFAAGSAHAAAAELALNDAGYYETRGLNVLVFSNWYDSLFSDSKISGVEIIHHEERTATNGDVRLSATPGQWDPIGRLLDRTIDPERGTIEATLAYPEYDFTYVIRAEARDDGVVLSVNLDAPLPEALEGRAGFNLEFLPAAYFGKAFIADGKSGLFPRYPASDMGPVENGRAEPLPFAAGRSVTLAPEDPERRVVVRSSRGEIALYDGRNQAQNGWYVLRTLIPAGETGRVVEWTLTGSTIADWVRPPVVSYSQVGYTPAQPKVAIVELDKNDRPAKTARLLRVDADGGVETAYSGPVEPWGAYLRYNYATFDFSSVTTPGLYVIEYDGARSAPFSIDKDVYATTWRPTLDIFFPVQMDHMFVNEAYRVWHGEPHRDDALQAPVDHEHHDLYRQGPTTDTRFKPMEHIPGLNVGGWFDAGDYDIRTQSQYATVLSLVAAWEEFRIDRDTATVDWNRRYVDLHMPDGAPDILQQIKHGTLHLVAQHKAVGHAINGIVEPDLDQYTHLGDASAKTDNLVHDPRLKPGESKNGRSGVKDDRWAFTNKSSALNYGSAAALAAASRALRGYDDALAEEAFAIAARVWDEERSHPPHLFRHGNTTGGPLEIEEFNAAVELLATTQDDKYARRVAELWPAVEDRFSLVAPMALKAAPFMPEDYRAKLESAARAFKAHTDEIARANPFGTPITTGGWAGAGAVVEFAIANYVLHRAFPEIIGDEGLFRGLDYIFGRHPASNLSLVSAVGARSKEVAYGTNRADFSFIAGGVVPGVLIIKPDFPENKENWPFLWGENEYVITLAARYLYLAAAADALAHREASSAQPR</sequence>
<reference evidence="8 9" key="1">
    <citation type="submission" date="2017-07" db="EMBL/GenBank/DDBJ databases">
        <authorList>
            <person name="Sun Z.S."/>
            <person name="Albrecht U."/>
            <person name="Echele G."/>
            <person name="Lee C.C."/>
        </authorList>
    </citation>
    <scope>NUCLEOTIDE SEQUENCE [LARGE SCALE GENOMIC DNA]</scope>
    <source>
        <strain evidence="8 9">CGMCC 1.12710</strain>
    </source>
</reference>
<dbReference type="SUPFAM" id="SSF81296">
    <property type="entry name" value="E set domains"/>
    <property type="match status" value="1"/>
</dbReference>
<dbReference type="InterPro" id="IPR012341">
    <property type="entry name" value="6hp_glycosidase-like_sf"/>
</dbReference>
<dbReference type="RefSeq" id="WP_089412649.1">
    <property type="nucleotide sequence ID" value="NZ_FZQA01000004.1"/>
</dbReference>
<keyword evidence="9" id="KW-1185">Reference proteome</keyword>
<evidence type="ECO:0000259" key="7">
    <source>
        <dbReference type="Pfam" id="PF02927"/>
    </source>
</evidence>
<feature type="domain" description="Glycoside hydrolase family 9" evidence="6">
    <location>
        <begin position="425"/>
        <end position="756"/>
    </location>
</feature>
<dbReference type="CDD" id="cd02850">
    <property type="entry name" value="E_set_Cellulase_N"/>
    <property type="match status" value="1"/>
</dbReference>
<keyword evidence="3" id="KW-0624">Polysaccharide degradation</keyword>
<comment type="similarity">
    <text evidence="1">Belongs to the glycosyl hydrolase 9 (cellulase E) family.</text>
</comment>
<organism evidence="8 9">
    <name type="scientific">Amphiplicatus metriothermophilus</name>
    <dbReference type="NCBI Taxonomy" id="1519374"/>
    <lineage>
        <taxon>Bacteria</taxon>
        <taxon>Pseudomonadati</taxon>
        <taxon>Pseudomonadota</taxon>
        <taxon>Alphaproteobacteria</taxon>
        <taxon>Parvularculales</taxon>
        <taxon>Parvularculaceae</taxon>
        <taxon>Amphiplicatus</taxon>
    </lineage>
</organism>
<evidence type="ECO:0000256" key="2">
    <source>
        <dbReference type="ARBA" id="ARBA00023277"/>
    </source>
</evidence>
<dbReference type="OrthoDB" id="5936802at2"/>
<dbReference type="InterPro" id="IPR008928">
    <property type="entry name" value="6-hairpin_glycosidase_sf"/>
</dbReference>
<feature type="domain" description="Cellulase Ig-like" evidence="7">
    <location>
        <begin position="262"/>
        <end position="343"/>
    </location>
</feature>
<evidence type="ECO:0000313" key="9">
    <source>
        <dbReference type="Proteomes" id="UP000198346"/>
    </source>
</evidence>
<evidence type="ECO:0000256" key="1">
    <source>
        <dbReference type="ARBA" id="ARBA00007072"/>
    </source>
</evidence>
<feature type="signal peptide" evidence="5">
    <location>
        <begin position="1"/>
        <end position="20"/>
    </location>
</feature>
<accession>A0A239PWJ3</accession>
<dbReference type="Pfam" id="PF00759">
    <property type="entry name" value="Glyco_hydro_9"/>
    <property type="match status" value="1"/>
</dbReference>
<name>A0A239PWJ3_9PROT</name>
<keyword evidence="2" id="KW-0119">Carbohydrate metabolism</keyword>
<proteinExistence type="inferred from homology"/>